<dbReference type="Proteomes" id="UP000887576">
    <property type="component" value="Unplaced"/>
</dbReference>
<evidence type="ECO:0000313" key="1">
    <source>
        <dbReference type="Proteomes" id="UP000887576"/>
    </source>
</evidence>
<accession>A0AC34RM13</accession>
<reference evidence="2" key="1">
    <citation type="submission" date="2022-11" db="UniProtKB">
        <authorList>
            <consortium name="WormBaseParasite"/>
        </authorList>
    </citation>
    <scope>IDENTIFICATION</scope>
</reference>
<organism evidence="1 2">
    <name type="scientific">Panagrolaimus sp. JU765</name>
    <dbReference type="NCBI Taxonomy" id="591449"/>
    <lineage>
        <taxon>Eukaryota</taxon>
        <taxon>Metazoa</taxon>
        <taxon>Ecdysozoa</taxon>
        <taxon>Nematoda</taxon>
        <taxon>Chromadorea</taxon>
        <taxon>Rhabditida</taxon>
        <taxon>Tylenchina</taxon>
        <taxon>Panagrolaimomorpha</taxon>
        <taxon>Panagrolaimoidea</taxon>
        <taxon>Panagrolaimidae</taxon>
        <taxon>Panagrolaimus</taxon>
    </lineage>
</organism>
<protein>
    <submittedName>
        <fullName evidence="2">Uncharacterized protein</fullName>
    </submittedName>
</protein>
<evidence type="ECO:0000313" key="2">
    <source>
        <dbReference type="WBParaSite" id="JU765_v2.g8104.t2"/>
    </source>
</evidence>
<name>A0AC34RM13_9BILA</name>
<sequence>MAVLAAGITYSSVYEFSMKDGKARDMSSRCFVKLAFYTVQSRITAERATEEFDNSDFFGKVGKVVSVGREVFKYEYYEKLLKYVWEERQEHFYFEPIFVFIGMFVIALFAGCFFRACLDYKQFSCGRLVLTFLTMYTNMIVVIFVFLAISIFFTTCDF</sequence>
<proteinExistence type="predicted"/>
<dbReference type="WBParaSite" id="JU765_v2.g8104.t2">
    <property type="protein sequence ID" value="JU765_v2.g8104.t2"/>
    <property type="gene ID" value="JU765_v2.g8104"/>
</dbReference>